<dbReference type="Proteomes" id="UP000182278">
    <property type="component" value="Unassembled WGS sequence"/>
</dbReference>
<protein>
    <recommendedName>
        <fullName evidence="11">CTP synthase</fullName>
        <ecNumber evidence="11">6.3.4.2</ecNumber>
    </recommendedName>
    <alternativeName>
        <fullName evidence="11">Cytidine 5'-triphosphate synthase</fullName>
    </alternativeName>
    <alternativeName>
        <fullName evidence="11">Cytidine triphosphate synthetase</fullName>
        <shortName evidence="11">CTP synthetase</shortName>
        <shortName evidence="11">CTPS</shortName>
    </alternativeName>
    <alternativeName>
        <fullName evidence="11">UTP--ammonia ligase</fullName>
    </alternativeName>
</protein>
<dbReference type="SUPFAM" id="SSF52540">
    <property type="entry name" value="P-loop containing nucleoside triphosphate hydrolases"/>
    <property type="match status" value="1"/>
</dbReference>
<dbReference type="HAMAP" id="MF_01227">
    <property type="entry name" value="PyrG"/>
    <property type="match status" value="1"/>
</dbReference>
<evidence type="ECO:0000256" key="11">
    <source>
        <dbReference type="HAMAP-Rule" id="MF_01227"/>
    </source>
</evidence>
<dbReference type="InterPro" id="IPR027417">
    <property type="entry name" value="P-loop_NTPase"/>
</dbReference>
<feature type="domain" description="Glutamine amidotransferase" evidence="12">
    <location>
        <begin position="301"/>
        <end position="522"/>
    </location>
</feature>
<comment type="miscellaneous">
    <text evidence="11">CTPSs have evolved a hybrid strategy for distinguishing between UTP and CTP. The overlapping regions of the product feedback inhibitory and substrate sites recognize a common feature in both compounds, the triphosphate moiety. To differentiate isosteric substrate and product pyrimidine rings, an additional pocket far from the expected kinase/ligase catalytic site, specifically recognizes the cytosine and ribose portions of the product inhibitor.</text>
</comment>
<keyword evidence="5 11" id="KW-0547">Nucleotide-binding</keyword>
<dbReference type="GO" id="GO:0042802">
    <property type="term" value="F:identical protein binding"/>
    <property type="evidence" value="ECO:0007669"/>
    <property type="project" value="TreeGrafter"/>
</dbReference>
<evidence type="ECO:0000256" key="6">
    <source>
        <dbReference type="ARBA" id="ARBA00022840"/>
    </source>
</evidence>
<evidence type="ECO:0000256" key="8">
    <source>
        <dbReference type="ARBA" id="ARBA00022962"/>
    </source>
</evidence>
<evidence type="ECO:0000256" key="5">
    <source>
        <dbReference type="ARBA" id="ARBA00022741"/>
    </source>
</evidence>
<feature type="binding site" evidence="11">
    <location>
        <begin position="238"/>
        <end position="240"/>
    </location>
    <ligand>
        <name>ATP</name>
        <dbReference type="ChEBI" id="CHEBI:30616"/>
    </ligand>
</feature>
<feature type="binding site" evidence="11">
    <location>
        <begin position="146"/>
        <end position="148"/>
    </location>
    <ligand>
        <name>CTP</name>
        <dbReference type="ChEBI" id="CHEBI:37563"/>
        <note>allosteric inhibitor</note>
    </ligand>
</feature>
<keyword evidence="9 11" id="KW-0665">Pyrimidine biosynthesis</keyword>
<dbReference type="EMBL" id="MNUO01000070">
    <property type="protein sequence ID" value="OIN96963.1"/>
    <property type="molecule type" value="Genomic_DNA"/>
</dbReference>
<keyword evidence="4 11" id="KW-0479">Metal-binding</keyword>
<sequence length="525" mass="59170">MAKYIFVTGGVVSSLGKGITAASIGCILKNCGLRVNILKIDPYLNVDPGTMSPFQHGEVFVTDDGAETDLDLGNYERFMDVNLTQDNNFTTGRVYNTIITKERKGEFLGGTVQVIPHVTDEIKSRIKKIADNYDVVITEIGGTTGDIEGLPFLEAIRQFRLDLGWDNVCYIHVTLVPYIRAAEEMKTKPTQQSVAKLREIGIEPQIIICRTERPLTESMRKKIALFCNVQEKTVLEERDVSFSIYEVPVMLKKQGLDKLILEMLNLKGKSSNLSNWGKLLNKMKKCRKKITVAVAGKYTILKDAYKSIWEALTHAGVANGVSTEIKYVDVENKNLKNELKNADAILVPGGFGERGIEGKIEVVRYARENKIPFLGLCLGMQCAVIEFARNVCGMKGANSIEFDAKSKYPVIDMMLEQKKLTQKGATMRLGEYPCEIKNGSLAHRAYKKNLVFERHRHRYELNNEFRDILESKGLKITGECRGKKLAEIVEINNHPWFIAVQFHPEFKSRPNKPHPLFVNFIKAAK</sequence>
<feature type="binding site" evidence="11">
    <location>
        <begin position="378"/>
        <end position="381"/>
    </location>
    <ligand>
        <name>L-glutamine</name>
        <dbReference type="ChEBI" id="CHEBI:58359"/>
    </ligand>
</feature>
<feature type="binding site" evidence="11">
    <location>
        <position position="139"/>
    </location>
    <ligand>
        <name>Mg(2+)</name>
        <dbReference type="ChEBI" id="CHEBI:18420"/>
    </ligand>
</feature>
<feature type="binding site" evidence="11">
    <location>
        <position position="13"/>
    </location>
    <ligand>
        <name>CTP</name>
        <dbReference type="ChEBI" id="CHEBI:37563"/>
        <note>allosteric inhibitor</note>
    </ligand>
</feature>
<dbReference type="FunFam" id="3.40.50.300:FF:000009">
    <property type="entry name" value="CTP synthase"/>
    <property type="match status" value="1"/>
</dbReference>
<name>A0A1J4SC44_9BACT</name>
<feature type="region of interest" description="Amidoligase domain" evidence="11">
    <location>
        <begin position="1"/>
        <end position="266"/>
    </location>
</feature>
<dbReference type="EC" id="6.3.4.2" evidence="11"/>
<dbReference type="GO" id="GO:0019856">
    <property type="term" value="P:pyrimidine nucleobase biosynthetic process"/>
    <property type="evidence" value="ECO:0007669"/>
    <property type="project" value="TreeGrafter"/>
</dbReference>
<dbReference type="Gene3D" id="3.40.50.300">
    <property type="entry name" value="P-loop containing nucleotide triphosphate hydrolases"/>
    <property type="match status" value="1"/>
</dbReference>
<dbReference type="GO" id="GO:0005524">
    <property type="term" value="F:ATP binding"/>
    <property type="evidence" value="ECO:0007669"/>
    <property type="project" value="UniProtKB-KW"/>
</dbReference>
<dbReference type="GO" id="GO:0003883">
    <property type="term" value="F:CTP synthase activity"/>
    <property type="evidence" value="ECO:0007669"/>
    <property type="project" value="UniProtKB-UniRule"/>
</dbReference>
<dbReference type="SUPFAM" id="SSF52317">
    <property type="entry name" value="Class I glutamine amidotransferase-like"/>
    <property type="match status" value="1"/>
</dbReference>
<feature type="active site" evidence="11">
    <location>
        <position position="505"/>
    </location>
</feature>
<reference evidence="14 15" key="1">
    <citation type="journal article" date="2016" name="Environ. Microbiol.">
        <title>Genomic resolution of a cold subsurface aquifer community provides metabolic insights for novel microbes adapted to high CO concentrations.</title>
        <authorList>
            <person name="Probst A.J."/>
            <person name="Castelle C.J."/>
            <person name="Singh A."/>
            <person name="Brown C.T."/>
            <person name="Anantharaman K."/>
            <person name="Sharon I."/>
            <person name="Hug L.A."/>
            <person name="Burstein D."/>
            <person name="Emerson J.B."/>
            <person name="Thomas B.C."/>
            <person name="Banfield J.F."/>
        </authorList>
    </citation>
    <scope>NUCLEOTIDE SEQUENCE [LARGE SCALE GENOMIC DNA]</scope>
    <source>
        <strain evidence="14">CG1_02_38_46</strain>
    </source>
</reference>
<dbReference type="GO" id="GO:0005829">
    <property type="term" value="C:cytosol"/>
    <property type="evidence" value="ECO:0007669"/>
    <property type="project" value="TreeGrafter"/>
</dbReference>
<dbReference type="Gene3D" id="3.40.50.880">
    <property type="match status" value="1"/>
</dbReference>
<feature type="binding site" evidence="11">
    <location>
        <begin position="186"/>
        <end position="191"/>
    </location>
    <ligand>
        <name>UTP</name>
        <dbReference type="ChEBI" id="CHEBI:46398"/>
    </ligand>
</feature>
<feature type="binding site" evidence="11">
    <location>
        <begin position="14"/>
        <end position="19"/>
    </location>
    <ligand>
        <name>ATP</name>
        <dbReference type="ChEBI" id="CHEBI:30616"/>
    </ligand>
</feature>
<dbReference type="Pfam" id="PF00117">
    <property type="entry name" value="GATase"/>
    <property type="match status" value="1"/>
</dbReference>
<evidence type="ECO:0000256" key="1">
    <source>
        <dbReference type="ARBA" id="ARBA00005171"/>
    </source>
</evidence>
<comment type="catalytic activity">
    <reaction evidence="11">
        <text>L-glutamine + H2O = L-glutamate + NH4(+)</text>
        <dbReference type="Rhea" id="RHEA:15889"/>
        <dbReference type="ChEBI" id="CHEBI:15377"/>
        <dbReference type="ChEBI" id="CHEBI:28938"/>
        <dbReference type="ChEBI" id="CHEBI:29985"/>
        <dbReference type="ChEBI" id="CHEBI:58359"/>
    </reaction>
</comment>
<evidence type="ECO:0000256" key="9">
    <source>
        <dbReference type="ARBA" id="ARBA00022975"/>
    </source>
</evidence>
<comment type="catalytic activity">
    <reaction evidence="10 11">
        <text>UTP + L-glutamine + ATP + H2O = CTP + L-glutamate + ADP + phosphate + 2 H(+)</text>
        <dbReference type="Rhea" id="RHEA:26426"/>
        <dbReference type="ChEBI" id="CHEBI:15377"/>
        <dbReference type="ChEBI" id="CHEBI:15378"/>
        <dbReference type="ChEBI" id="CHEBI:29985"/>
        <dbReference type="ChEBI" id="CHEBI:30616"/>
        <dbReference type="ChEBI" id="CHEBI:37563"/>
        <dbReference type="ChEBI" id="CHEBI:43474"/>
        <dbReference type="ChEBI" id="CHEBI:46398"/>
        <dbReference type="ChEBI" id="CHEBI:58359"/>
        <dbReference type="ChEBI" id="CHEBI:456216"/>
        <dbReference type="EC" id="6.3.4.2"/>
    </reaction>
</comment>
<feature type="active site" description="Nucleophile; for glutamine hydrolysis" evidence="11">
    <location>
        <position position="377"/>
    </location>
</feature>
<keyword evidence="3 11" id="KW-0436">Ligase</keyword>
<dbReference type="NCBIfam" id="NF003792">
    <property type="entry name" value="PRK05380.1"/>
    <property type="match status" value="1"/>
</dbReference>
<dbReference type="InterPro" id="IPR033828">
    <property type="entry name" value="GATase1_CTP_Synthase"/>
</dbReference>
<dbReference type="AlphaFoldDB" id="A0A1J4SC44"/>
<dbReference type="CDD" id="cd03113">
    <property type="entry name" value="CTPS_N"/>
    <property type="match status" value="1"/>
</dbReference>
<dbReference type="STRING" id="1817893.AUJ66_04775"/>
<feature type="binding site" evidence="11">
    <location>
        <position position="71"/>
    </location>
    <ligand>
        <name>Mg(2+)</name>
        <dbReference type="ChEBI" id="CHEBI:18420"/>
    </ligand>
</feature>
<dbReference type="PANTHER" id="PTHR11550">
    <property type="entry name" value="CTP SYNTHASE"/>
    <property type="match status" value="1"/>
</dbReference>
<dbReference type="InterPro" id="IPR017926">
    <property type="entry name" value="GATASE"/>
</dbReference>
<feature type="binding site" evidence="11">
    <location>
        <position position="13"/>
    </location>
    <ligand>
        <name>UTP</name>
        <dbReference type="ChEBI" id="CHEBI:46398"/>
    </ligand>
</feature>
<dbReference type="PANTHER" id="PTHR11550:SF0">
    <property type="entry name" value="CTP SYNTHASE-RELATED"/>
    <property type="match status" value="1"/>
</dbReference>
<evidence type="ECO:0000256" key="4">
    <source>
        <dbReference type="ARBA" id="ARBA00022723"/>
    </source>
</evidence>
<dbReference type="InterPro" id="IPR029062">
    <property type="entry name" value="Class_I_gatase-like"/>
</dbReference>
<dbReference type="CDD" id="cd01746">
    <property type="entry name" value="GATase1_CTP_Synthase"/>
    <property type="match status" value="1"/>
</dbReference>
<proteinExistence type="inferred from homology"/>
<evidence type="ECO:0000256" key="10">
    <source>
        <dbReference type="ARBA" id="ARBA00047781"/>
    </source>
</evidence>
<feature type="binding site" evidence="11">
    <location>
        <position position="222"/>
    </location>
    <ligand>
        <name>UTP</name>
        <dbReference type="ChEBI" id="CHEBI:46398"/>
    </ligand>
</feature>
<feature type="active site" evidence="11">
    <location>
        <position position="503"/>
    </location>
</feature>
<feature type="binding site" evidence="11">
    <location>
        <position position="401"/>
    </location>
    <ligand>
        <name>L-glutamine</name>
        <dbReference type="ChEBI" id="CHEBI:58359"/>
    </ligand>
</feature>
<comment type="catalytic activity">
    <reaction evidence="11">
        <text>UTP + NH4(+) + ATP = CTP + ADP + phosphate + 2 H(+)</text>
        <dbReference type="Rhea" id="RHEA:16597"/>
        <dbReference type="ChEBI" id="CHEBI:15378"/>
        <dbReference type="ChEBI" id="CHEBI:28938"/>
        <dbReference type="ChEBI" id="CHEBI:30616"/>
        <dbReference type="ChEBI" id="CHEBI:37563"/>
        <dbReference type="ChEBI" id="CHEBI:43474"/>
        <dbReference type="ChEBI" id="CHEBI:46398"/>
        <dbReference type="ChEBI" id="CHEBI:456216"/>
    </reaction>
</comment>
<keyword evidence="6 11" id="KW-0067">ATP-binding</keyword>
<feature type="domain" description="CTP synthase N-terminal" evidence="13">
    <location>
        <begin position="3"/>
        <end position="266"/>
    </location>
</feature>
<gene>
    <name evidence="11" type="primary">pyrG</name>
    <name evidence="14" type="ORF">AUJ66_04775</name>
</gene>
<evidence type="ECO:0000256" key="7">
    <source>
        <dbReference type="ARBA" id="ARBA00022842"/>
    </source>
</evidence>
<keyword evidence="7 11" id="KW-0460">Magnesium</keyword>
<evidence type="ECO:0000313" key="15">
    <source>
        <dbReference type="Proteomes" id="UP000182278"/>
    </source>
</evidence>
<feature type="binding site" evidence="11">
    <location>
        <position position="71"/>
    </location>
    <ligand>
        <name>ATP</name>
        <dbReference type="ChEBI" id="CHEBI:30616"/>
    </ligand>
</feature>
<dbReference type="NCBIfam" id="TIGR00337">
    <property type="entry name" value="PyrG"/>
    <property type="match status" value="1"/>
</dbReference>
<comment type="function">
    <text evidence="11">Catalyzes the ATP-dependent amination of UTP to CTP with either L-glutamine or ammonia as the source of nitrogen. Regulates intracellular CTP levels through interactions with the four ribonucleotide triphosphates.</text>
</comment>
<dbReference type="UniPathway" id="UPA00159">
    <property type="reaction ID" value="UER00277"/>
</dbReference>
<dbReference type="InterPro" id="IPR017456">
    <property type="entry name" value="CTP_synthase_N"/>
</dbReference>
<comment type="subunit">
    <text evidence="11">Homotetramer.</text>
</comment>
<evidence type="ECO:0000313" key="14">
    <source>
        <dbReference type="EMBL" id="OIN96963.1"/>
    </source>
</evidence>
<feature type="binding site" evidence="11">
    <location>
        <begin position="186"/>
        <end position="191"/>
    </location>
    <ligand>
        <name>CTP</name>
        <dbReference type="ChEBI" id="CHEBI:37563"/>
        <note>allosteric inhibitor</note>
    </ligand>
</feature>
<comment type="caution">
    <text evidence="14">The sequence shown here is derived from an EMBL/GenBank/DDBJ whole genome shotgun (WGS) entry which is preliminary data.</text>
</comment>
<feature type="binding site" evidence="11">
    <location>
        <position position="458"/>
    </location>
    <ligand>
        <name>L-glutamine</name>
        <dbReference type="ChEBI" id="CHEBI:58359"/>
    </ligand>
</feature>
<comment type="caution">
    <text evidence="11">Lacks conserved residue(s) required for the propagation of feature annotation.</text>
</comment>
<comment type="similarity">
    <text evidence="2 11">Belongs to the CTP synthase family.</text>
</comment>
<dbReference type="PROSITE" id="PS51273">
    <property type="entry name" value="GATASE_TYPE_1"/>
    <property type="match status" value="1"/>
</dbReference>
<evidence type="ECO:0000259" key="13">
    <source>
        <dbReference type="Pfam" id="PF06418"/>
    </source>
</evidence>
<accession>A0A1J4SC44</accession>
<comment type="activity regulation">
    <text evidence="11">Allosterically activated by GTP, when glutamine is the substrate; GTP has no effect on the reaction when ammonia is the substrate. The allosteric effector GTP functions by stabilizing the protein conformation that binds the tetrahedral intermediate(s) formed during glutamine hydrolysis. Inhibited by the product CTP, via allosteric rather than competitive inhibition.</text>
</comment>
<comment type="pathway">
    <text evidence="1 11">Pyrimidine metabolism; CTP biosynthesis via de novo pathway; CTP from UDP: step 2/2.</text>
</comment>
<dbReference type="GO" id="GO:0097268">
    <property type="term" value="C:cytoophidium"/>
    <property type="evidence" value="ECO:0007669"/>
    <property type="project" value="UniProtKB-ARBA"/>
</dbReference>
<dbReference type="FunFam" id="3.40.50.880:FF:000002">
    <property type="entry name" value="CTP synthase"/>
    <property type="match status" value="1"/>
</dbReference>
<keyword evidence="8 11" id="KW-0315">Glutamine amidotransferase</keyword>
<feature type="binding site" evidence="11">
    <location>
        <position position="350"/>
    </location>
    <ligand>
        <name>L-glutamine</name>
        <dbReference type="ChEBI" id="CHEBI:58359"/>
    </ligand>
</feature>
<organism evidence="14 15">
    <name type="scientific">Candidatus Desantisbacteria bacterium CG1_02_38_46</name>
    <dbReference type="NCBI Taxonomy" id="1817893"/>
    <lineage>
        <taxon>Bacteria</taxon>
        <taxon>Candidatus Desantisiibacteriota</taxon>
    </lineage>
</organism>
<dbReference type="Pfam" id="PF06418">
    <property type="entry name" value="CTP_synth_N"/>
    <property type="match status" value="1"/>
</dbReference>
<evidence type="ECO:0000256" key="2">
    <source>
        <dbReference type="ARBA" id="ARBA00007533"/>
    </source>
</evidence>
<dbReference type="GO" id="GO:0046872">
    <property type="term" value="F:metal ion binding"/>
    <property type="evidence" value="ECO:0007669"/>
    <property type="project" value="UniProtKB-KW"/>
</dbReference>
<dbReference type="GO" id="GO:0044210">
    <property type="term" value="P:'de novo' CTP biosynthetic process"/>
    <property type="evidence" value="ECO:0007669"/>
    <property type="project" value="UniProtKB-UniRule"/>
</dbReference>
<evidence type="ECO:0000259" key="12">
    <source>
        <dbReference type="Pfam" id="PF00117"/>
    </source>
</evidence>
<evidence type="ECO:0000256" key="3">
    <source>
        <dbReference type="ARBA" id="ARBA00022598"/>
    </source>
</evidence>
<feature type="binding site" evidence="11">
    <location>
        <position position="222"/>
    </location>
    <ligand>
        <name>CTP</name>
        <dbReference type="ChEBI" id="CHEBI:37563"/>
        <note>allosteric inhibitor</note>
    </ligand>
</feature>
<dbReference type="GO" id="GO:0004359">
    <property type="term" value="F:glutaminase activity"/>
    <property type="evidence" value="ECO:0007669"/>
    <property type="project" value="RHEA"/>
</dbReference>
<dbReference type="InterPro" id="IPR004468">
    <property type="entry name" value="CTP_synthase"/>
</dbReference>